<feature type="transmembrane region" description="Helical" evidence="6">
    <location>
        <begin position="218"/>
        <end position="240"/>
    </location>
</feature>
<evidence type="ECO:0008006" key="9">
    <source>
        <dbReference type="Google" id="ProtNLM"/>
    </source>
</evidence>
<evidence type="ECO:0000313" key="7">
    <source>
        <dbReference type="EMBL" id="KAK8400920.1"/>
    </source>
</evidence>
<accession>A0AAW0UPZ6</accession>
<proteinExistence type="inferred from homology"/>
<evidence type="ECO:0000256" key="1">
    <source>
        <dbReference type="ARBA" id="ARBA00004141"/>
    </source>
</evidence>
<keyword evidence="8" id="KW-1185">Reference proteome</keyword>
<dbReference type="AlphaFoldDB" id="A0AAW0UPZ6"/>
<protein>
    <recommendedName>
        <fullName evidence="9">Protein-cysteine N-palmitoyltransferase Rasp</fullName>
    </recommendedName>
</protein>
<feature type="transmembrane region" description="Helical" evidence="6">
    <location>
        <begin position="479"/>
        <end position="501"/>
    </location>
</feature>
<organism evidence="7 8">
    <name type="scientific">Scylla paramamosain</name>
    <name type="common">Mud crab</name>
    <dbReference type="NCBI Taxonomy" id="85552"/>
    <lineage>
        <taxon>Eukaryota</taxon>
        <taxon>Metazoa</taxon>
        <taxon>Ecdysozoa</taxon>
        <taxon>Arthropoda</taxon>
        <taxon>Crustacea</taxon>
        <taxon>Multicrustacea</taxon>
        <taxon>Malacostraca</taxon>
        <taxon>Eumalacostraca</taxon>
        <taxon>Eucarida</taxon>
        <taxon>Decapoda</taxon>
        <taxon>Pleocyemata</taxon>
        <taxon>Brachyura</taxon>
        <taxon>Eubrachyura</taxon>
        <taxon>Portunoidea</taxon>
        <taxon>Portunidae</taxon>
        <taxon>Portuninae</taxon>
        <taxon>Scylla</taxon>
    </lineage>
</organism>
<dbReference type="InterPro" id="IPR004299">
    <property type="entry name" value="MBOAT_fam"/>
</dbReference>
<reference evidence="7 8" key="1">
    <citation type="submission" date="2023-03" db="EMBL/GenBank/DDBJ databases">
        <title>High-quality genome of Scylla paramamosain provides insights in environmental adaptation.</title>
        <authorList>
            <person name="Zhang L."/>
        </authorList>
    </citation>
    <scope>NUCLEOTIDE SEQUENCE [LARGE SCALE GENOMIC DNA]</scope>
    <source>
        <strain evidence="7">LZ_2023a</strain>
        <tissue evidence="7">Muscle</tissue>
    </source>
</reference>
<dbReference type="Proteomes" id="UP001487740">
    <property type="component" value="Unassembled WGS sequence"/>
</dbReference>
<feature type="transmembrane region" description="Helical" evidence="6">
    <location>
        <begin position="151"/>
        <end position="169"/>
    </location>
</feature>
<evidence type="ECO:0000256" key="3">
    <source>
        <dbReference type="ARBA" id="ARBA00022989"/>
    </source>
</evidence>
<feature type="transmembrane region" description="Helical" evidence="6">
    <location>
        <begin position="260"/>
        <end position="282"/>
    </location>
</feature>
<dbReference type="EMBL" id="JARAKH010000009">
    <property type="protein sequence ID" value="KAK8400920.1"/>
    <property type="molecule type" value="Genomic_DNA"/>
</dbReference>
<gene>
    <name evidence="7" type="ORF">O3P69_002591</name>
</gene>
<evidence type="ECO:0000256" key="2">
    <source>
        <dbReference type="ARBA" id="ARBA00022692"/>
    </source>
</evidence>
<evidence type="ECO:0000256" key="6">
    <source>
        <dbReference type="SAM" id="Phobius"/>
    </source>
</evidence>
<evidence type="ECO:0000256" key="4">
    <source>
        <dbReference type="ARBA" id="ARBA00023136"/>
    </source>
</evidence>
<sequence length="519" mass="60813">MEEDRGRWGGAKRRPPPSPFPPLPWPELVFYFVSFWAGCLYSLARFYRTSQRWGQYLPVTQVPEGWGGVRQDQTDLEWFVWIPIMRAYAPFGLLHVMLAQTVRRFWPQYLCTFYIAFSLCITLALIGRVGTALCLAVPALMFVVLLTRLKLLVWLAWCLILILFNTHFFTSHLEAWVEDTPEGDYKVSVMVAWIILRSLSFSLEICDTDPYARLPPVPLLTTLLGYCLYLPFLCTGPYMPYTDFRAGLSEPYRMWTLRRVVWTGLQILRFVWWLGLTQFLLFHFYAHSLHFMPELVKKMSSWSLAGFVYFLTAFLQLKYVVLYGLPSVLARVEGYDPPRHPRCTLMTYRFSDVWRYFDHGLYRFMLKHIYIPWVGADNSLARQLQGTALVFTFVYVWHGVSAQIFWWAAINFLGVVVEKLADHIARLPQYRAWEDRWLRGAWRRRFLGLAAVGLYVPSLAALTIFLSNLENAVTVTNRIFVTGFPHCTLSTFFFMFCLGQCSMELQNWKMRQKERLKLS</sequence>
<feature type="transmembrane region" description="Helical" evidence="6">
    <location>
        <begin position="78"/>
        <end position="98"/>
    </location>
</feature>
<feature type="transmembrane region" description="Helical" evidence="6">
    <location>
        <begin position="302"/>
        <end position="325"/>
    </location>
</feature>
<name>A0AAW0UPZ6_SCYPA</name>
<keyword evidence="2 6" id="KW-0812">Transmembrane</keyword>
<dbReference type="GO" id="GO:0016409">
    <property type="term" value="F:palmitoyltransferase activity"/>
    <property type="evidence" value="ECO:0007669"/>
    <property type="project" value="TreeGrafter"/>
</dbReference>
<keyword evidence="3 6" id="KW-1133">Transmembrane helix</keyword>
<dbReference type="GO" id="GO:0005783">
    <property type="term" value="C:endoplasmic reticulum"/>
    <property type="evidence" value="ECO:0007669"/>
    <property type="project" value="TreeGrafter"/>
</dbReference>
<dbReference type="PANTHER" id="PTHR13285">
    <property type="entry name" value="ACYLTRANSFERASE"/>
    <property type="match status" value="1"/>
</dbReference>
<feature type="transmembrane region" description="Helical" evidence="6">
    <location>
        <begin position="28"/>
        <end position="47"/>
    </location>
</feature>
<evidence type="ECO:0000256" key="5">
    <source>
        <dbReference type="ARBA" id="ARBA00038268"/>
    </source>
</evidence>
<feature type="transmembrane region" description="Helical" evidence="6">
    <location>
        <begin position="446"/>
        <end position="467"/>
    </location>
</feature>
<keyword evidence="4 6" id="KW-0472">Membrane</keyword>
<dbReference type="InterPro" id="IPR051085">
    <property type="entry name" value="MB_O-acyltransferase"/>
</dbReference>
<comment type="similarity">
    <text evidence="5">Belongs to the membrane-bound acyltransferase family. HHAT subfamily.</text>
</comment>
<feature type="transmembrane region" description="Helical" evidence="6">
    <location>
        <begin position="113"/>
        <end position="144"/>
    </location>
</feature>
<dbReference type="GO" id="GO:0016020">
    <property type="term" value="C:membrane"/>
    <property type="evidence" value="ECO:0007669"/>
    <property type="project" value="UniProtKB-SubCell"/>
</dbReference>
<comment type="subcellular location">
    <subcellularLocation>
        <location evidence="1">Membrane</location>
        <topology evidence="1">Multi-pass membrane protein</topology>
    </subcellularLocation>
</comment>
<dbReference type="PANTHER" id="PTHR13285:SF18">
    <property type="entry name" value="PROTEIN-CYSTEINE N-PALMITOYLTRANSFERASE RASP"/>
    <property type="match status" value="1"/>
</dbReference>
<evidence type="ECO:0000313" key="8">
    <source>
        <dbReference type="Proteomes" id="UP001487740"/>
    </source>
</evidence>
<dbReference type="Pfam" id="PF03062">
    <property type="entry name" value="MBOAT"/>
    <property type="match status" value="1"/>
</dbReference>
<comment type="caution">
    <text evidence="7">The sequence shown here is derived from an EMBL/GenBank/DDBJ whole genome shotgun (WGS) entry which is preliminary data.</text>
</comment>